<feature type="compositionally biased region" description="Low complexity" evidence="13">
    <location>
        <begin position="714"/>
        <end position="729"/>
    </location>
</feature>
<protein>
    <recommendedName>
        <fullName evidence="14">C2H2-type domain-containing protein</fullName>
    </recommendedName>
</protein>
<feature type="region of interest" description="Disordered" evidence="13">
    <location>
        <begin position="820"/>
        <end position="947"/>
    </location>
</feature>
<comment type="similarity">
    <text evidence="3">Belongs to the DZIP C2H2-type zinc-finger protein family.</text>
</comment>
<proteinExistence type="inferred from homology"/>
<evidence type="ECO:0000256" key="6">
    <source>
        <dbReference type="ARBA" id="ARBA00022771"/>
    </source>
</evidence>
<dbReference type="PANTHER" id="PTHR21502">
    <property type="entry name" value="ZINC FINGER PROTEIN DZIP1"/>
    <property type="match status" value="1"/>
</dbReference>
<comment type="subcellular location">
    <subcellularLocation>
        <location evidence="2">Cytoplasm</location>
        <location evidence="2">Cytoskeleton</location>
        <location evidence="2">Cilium basal body</location>
    </subcellularLocation>
    <subcellularLocation>
        <location evidence="1">Cytoplasm</location>
        <location evidence="1">Cytoskeleton</location>
        <location evidence="1">Microtubule organizing center</location>
        <location evidence="1">Centrosome</location>
        <location evidence="1">Centriole</location>
    </subcellularLocation>
</comment>
<feature type="compositionally biased region" description="Acidic residues" evidence="13">
    <location>
        <begin position="743"/>
        <end position="757"/>
    </location>
</feature>
<evidence type="ECO:0000256" key="5">
    <source>
        <dbReference type="ARBA" id="ARBA00022723"/>
    </source>
</evidence>
<dbReference type="Pfam" id="PF13815">
    <property type="entry name" value="Dzip-like_N"/>
    <property type="match status" value="1"/>
</dbReference>
<evidence type="ECO:0000256" key="8">
    <source>
        <dbReference type="ARBA" id="ARBA00023054"/>
    </source>
</evidence>
<evidence type="ECO:0000313" key="16">
    <source>
        <dbReference type="EnsemblMetazoa" id="CapteP214413"/>
    </source>
</evidence>
<keyword evidence="9" id="KW-0206">Cytoskeleton</keyword>
<feature type="compositionally biased region" description="Polar residues" evidence="13">
    <location>
        <begin position="493"/>
        <end position="503"/>
    </location>
</feature>
<dbReference type="GO" id="GO:0060271">
    <property type="term" value="P:cilium assembly"/>
    <property type="evidence" value="ECO:0007669"/>
    <property type="project" value="TreeGrafter"/>
</dbReference>
<feature type="compositionally biased region" description="Low complexity" evidence="13">
    <location>
        <begin position="895"/>
        <end position="904"/>
    </location>
</feature>
<evidence type="ECO:0000256" key="7">
    <source>
        <dbReference type="ARBA" id="ARBA00022833"/>
    </source>
</evidence>
<dbReference type="HOGENOM" id="CLU_310625_0_0_1"/>
<dbReference type="OMA" id="LMPHGFD"/>
<gene>
    <name evidence="15" type="ORF">CAPTEDRAFT_214413</name>
</gene>
<dbReference type="EMBL" id="KB310004">
    <property type="protein sequence ID" value="ELT92809.1"/>
    <property type="molecule type" value="Genomic_DNA"/>
</dbReference>
<dbReference type="PROSITE" id="PS00028">
    <property type="entry name" value="ZINC_FINGER_C2H2_1"/>
    <property type="match status" value="1"/>
</dbReference>
<accession>R7TGL0</accession>
<evidence type="ECO:0000256" key="2">
    <source>
        <dbReference type="ARBA" id="ARBA00004120"/>
    </source>
</evidence>
<evidence type="ECO:0000313" key="17">
    <source>
        <dbReference type="Proteomes" id="UP000014760"/>
    </source>
</evidence>
<keyword evidence="10" id="KW-0966">Cell projection</keyword>
<dbReference type="GO" id="GO:0036064">
    <property type="term" value="C:ciliary basal body"/>
    <property type="evidence" value="ECO:0007669"/>
    <property type="project" value="TreeGrafter"/>
</dbReference>
<dbReference type="InterPro" id="IPR013087">
    <property type="entry name" value="Znf_C2H2_type"/>
</dbReference>
<feature type="compositionally biased region" description="Basic and acidic residues" evidence="13">
    <location>
        <begin position="468"/>
        <end position="484"/>
    </location>
</feature>
<feature type="domain" description="C2H2-type" evidence="14">
    <location>
        <begin position="191"/>
        <end position="214"/>
    </location>
</feature>
<keyword evidence="5" id="KW-0479">Metal-binding</keyword>
<feature type="coiled-coil region" evidence="12">
    <location>
        <begin position="141"/>
        <end position="168"/>
    </location>
</feature>
<dbReference type="GO" id="GO:0005814">
    <property type="term" value="C:centriole"/>
    <property type="evidence" value="ECO:0007669"/>
    <property type="project" value="UniProtKB-SubCell"/>
</dbReference>
<feature type="compositionally biased region" description="Acidic residues" evidence="13">
    <location>
        <begin position="515"/>
        <end position="525"/>
    </location>
</feature>
<evidence type="ECO:0000256" key="3">
    <source>
        <dbReference type="ARBA" id="ARBA00009131"/>
    </source>
</evidence>
<keyword evidence="6 11" id="KW-0863">Zinc-finger</keyword>
<dbReference type="InterPro" id="IPR051241">
    <property type="entry name" value="DZIP_RILPL"/>
</dbReference>
<dbReference type="GO" id="GO:0008270">
    <property type="term" value="F:zinc ion binding"/>
    <property type="evidence" value="ECO:0007669"/>
    <property type="project" value="UniProtKB-KW"/>
</dbReference>
<dbReference type="InterPro" id="IPR032714">
    <property type="entry name" value="DZIP1_N"/>
</dbReference>
<feature type="compositionally biased region" description="Basic and acidic residues" evidence="13">
    <location>
        <begin position="405"/>
        <end position="436"/>
    </location>
</feature>
<dbReference type="InterPro" id="IPR058883">
    <property type="entry name" value="DZIP1_dom"/>
</dbReference>
<reference evidence="15 17" key="2">
    <citation type="journal article" date="2013" name="Nature">
        <title>Insights into bilaterian evolution from three spiralian genomes.</title>
        <authorList>
            <person name="Simakov O."/>
            <person name="Marletaz F."/>
            <person name="Cho S.J."/>
            <person name="Edsinger-Gonzales E."/>
            <person name="Havlak P."/>
            <person name="Hellsten U."/>
            <person name="Kuo D.H."/>
            <person name="Larsson T."/>
            <person name="Lv J."/>
            <person name="Arendt D."/>
            <person name="Savage R."/>
            <person name="Osoegawa K."/>
            <person name="de Jong P."/>
            <person name="Grimwood J."/>
            <person name="Chapman J.A."/>
            <person name="Shapiro H."/>
            <person name="Aerts A."/>
            <person name="Otillar R.P."/>
            <person name="Terry A.Y."/>
            <person name="Boore J.L."/>
            <person name="Grigoriev I.V."/>
            <person name="Lindberg D.R."/>
            <person name="Seaver E.C."/>
            <person name="Weisblat D.A."/>
            <person name="Putnam N.H."/>
            <person name="Rokhsar D.S."/>
        </authorList>
    </citation>
    <scope>NUCLEOTIDE SEQUENCE</scope>
    <source>
        <strain evidence="15 17">I ESC-2004</strain>
    </source>
</reference>
<feature type="compositionally biased region" description="Basic and acidic residues" evidence="13">
    <location>
        <begin position="843"/>
        <end position="855"/>
    </location>
</feature>
<dbReference type="EnsemblMetazoa" id="CapteT214413">
    <property type="protein sequence ID" value="CapteP214413"/>
    <property type="gene ID" value="CapteG214413"/>
</dbReference>
<feature type="region of interest" description="Disordered" evidence="13">
    <location>
        <begin position="651"/>
        <end position="775"/>
    </location>
</feature>
<evidence type="ECO:0000313" key="15">
    <source>
        <dbReference type="EMBL" id="ELT92809.1"/>
    </source>
</evidence>
<dbReference type="GO" id="GO:0005737">
    <property type="term" value="C:cytoplasm"/>
    <property type="evidence" value="ECO:0007669"/>
    <property type="project" value="TreeGrafter"/>
</dbReference>
<dbReference type="PROSITE" id="PS50157">
    <property type="entry name" value="ZINC_FINGER_C2H2_2"/>
    <property type="match status" value="1"/>
</dbReference>
<name>R7TGL0_CAPTE</name>
<feature type="region of interest" description="Disordered" evidence="13">
    <location>
        <begin position="404"/>
        <end position="436"/>
    </location>
</feature>
<feature type="compositionally biased region" description="Polar residues" evidence="13">
    <location>
        <begin position="730"/>
        <end position="742"/>
    </location>
</feature>
<feature type="compositionally biased region" description="Acidic residues" evidence="13">
    <location>
        <begin position="936"/>
        <end position="947"/>
    </location>
</feature>
<feature type="compositionally biased region" description="Polar residues" evidence="13">
    <location>
        <begin position="883"/>
        <end position="894"/>
    </location>
</feature>
<reference evidence="16" key="3">
    <citation type="submission" date="2015-06" db="UniProtKB">
        <authorList>
            <consortium name="EnsemblMetazoa"/>
        </authorList>
    </citation>
    <scope>IDENTIFICATION</scope>
</reference>
<keyword evidence="7" id="KW-0862">Zinc</keyword>
<dbReference type="EMBL" id="AMQN01002782">
    <property type="status" value="NOT_ANNOTATED_CDS"/>
    <property type="molecule type" value="Genomic_DNA"/>
</dbReference>
<dbReference type="Proteomes" id="UP000014760">
    <property type="component" value="Unassembled WGS sequence"/>
</dbReference>
<keyword evidence="17" id="KW-1185">Reference proteome</keyword>
<evidence type="ECO:0000256" key="10">
    <source>
        <dbReference type="ARBA" id="ARBA00023273"/>
    </source>
</evidence>
<evidence type="ECO:0000259" key="14">
    <source>
        <dbReference type="PROSITE" id="PS50157"/>
    </source>
</evidence>
<keyword evidence="4" id="KW-0963">Cytoplasm</keyword>
<evidence type="ECO:0000256" key="12">
    <source>
        <dbReference type="SAM" id="Coils"/>
    </source>
</evidence>
<feature type="compositionally biased region" description="Low complexity" evidence="13">
    <location>
        <begin position="526"/>
        <end position="546"/>
    </location>
</feature>
<evidence type="ECO:0000256" key="13">
    <source>
        <dbReference type="SAM" id="MobiDB-lite"/>
    </source>
</evidence>
<sequence length="947" mass="106252">MGAPAHWTMSMHIPSNYYANGAVNNHCPSQSGKSTAIFKKRFDRIDWKKLAAADVEHIAGNLDYNTLQENIHNVAFCNIDSELDLRMVDPNFVKLYKLAQLTIEYLLFSQEYLNNKGKDLDAAFKREADVGIVNEISCSCNERMQQAHKVLKKEFDQLKEELAEVKKESHKRKKMILAQQQMLQNGQNSYNKCPYCSKAFVNASFLQSHLLRRHLDSVGQYNSLVNSHLQQQQTAPSPVVSTPLQQQPVQQLSQSTPVINVAPAQNTANEALERQLQEIRERLQSTETQLTEERNARNNLERKEQAEQSKRNSDLQHAMEQWKAEQLNKNQDEMDRVRDMFMKELKEMNEKLSASEQRFFDSQKQNKKQSNLGIITDDVEHEKEQLAKQREEVAELREHLKHQTTHVEELLGDKLSGKDREWEERMHKMQSEHEKQLDQLSEAYQSGLNQLELDRKRHELIRAKAERKKLKEEKEREKKQREKVSVAPEPSEPKTSVETSPLKSSPPLPQHSMTPDDDEATEDLETTLGGTSTYGTRTFPTFGTGTLSISETRNGRLADILKQNPDILRELKSDLNGQLDHALEQRGIKPGTQGIPTSVFNGKMQLLKGERQQRALKYKNYFDIRQHYLNQVDALAKDRLKAEAAAAASAKAKQIEEARNRPTSAPHGAHMNGQQDRLGQSAPLPSTAMPSPKLSKQPPRPAPRVTSPLGRGTNGTSVSMSMTSTGQSSYPANTTGTSSQWDSELDEEEEDEDETETALETPKPKVIPEEDDDIDEVSFLEDISDLEEMSGVGKPNPVVTVPRPSGEMVAELSRSIELQLQGRGKKPAGAINTVSLDEESSATDDHLRKGVRLQDDDSFPSLTSEESEEEPIGPKPILKKQPASRSSLQVADSGSYSTNTYNTSMWGGSSSKAGSTAIPPPGASIAKTSMNVSEGWDSDDDIEELAS</sequence>
<feature type="compositionally biased region" description="Polar residues" evidence="13">
    <location>
        <begin position="905"/>
        <end position="914"/>
    </location>
</feature>
<dbReference type="OrthoDB" id="515971at2759"/>
<keyword evidence="8 12" id="KW-0175">Coiled coil</keyword>
<feature type="compositionally biased region" description="Basic and acidic residues" evidence="13">
    <location>
        <begin position="291"/>
        <end position="314"/>
    </location>
</feature>
<dbReference type="PANTHER" id="PTHR21502:SF3">
    <property type="entry name" value="CILIUM ASSEMBLY PROTEIN DZIP1L"/>
    <property type="match status" value="1"/>
</dbReference>
<feature type="region of interest" description="Disordered" evidence="13">
    <location>
        <begin position="468"/>
        <end position="548"/>
    </location>
</feature>
<dbReference type="Pfam" id="PF25977">
    <property type="entry name" value="DZIP1"/>
    <property type="match status" value="1"/>
</dbReference>
<evidence type="ECO:0000256" key="1">
    <source>
        <dbReference type="ARBA" id="ARBA00004114"/>
    </source>
</evidence>
<feature type="region of interest" description="Disordered" evidence="13">
    <location>
        <begin position="284"/>
        <end position="320"/>
    </location>
</feature>
<dbReference type="AlphaFoldDB" id="R7TGL0"/>
<evidence type="ECO:0000256" key="4">
    <source>
        <dbReference type="ARBA" id="ARBA00022490"/>
    </source>
</evidence>
<organism evidence="15">
    <name type="scientific">Capitella teleta</name>
    <name type="common">Polychaete worm</name>
    <dbReference type="NCBI Taxonomy" id="283909"/>
    <lineage>
        <taxon>Eukaryota</taxon>
        <taxon>Metazoa</taxon>
        <taxon>Spiralia</taxon>
        <taxon>Lophotrochozoa</taxon>
        <taxon>Annelida</taxon>
        <taxon>Polychaeta</taxon>
        <taxon>Sedentaria</taxon>
        <taxon>Scolecida</taxon>
        <taxon>Capitellidae</taxon>
        <taxon>Capitella</taxon>
    </lineage>
</organism>
<evidence type="ECO:0000256" key="9">
    <source>
        <dbReference type="ARBA" id="ARBA00023212"/>
    </source>
</evidence>
<reference evidence="17" key="1">
    <citation type="submission" date="2012-12" db="EMBL/GenBank/DDBJ databases">
        <authorList>
            <person name="Hellsten U."/>
            <person name="Grimwood J."/>
            <person name="Chapman J.A."/>
            <person name="Shapiro H."/>
            <person name="Aerts A."/>
            <person name="Otillar R.P."/>
            <person name="Terry A.Y."/>
            <person name="Boore J.L."/>
            <person name="Simakov O."/>
            <person name="Marletaz F."/>
            <person name="Cho S.-J."/>
            <person name="Edsinger-Gonzales E."/>
            <person name="Havlak P."/>
            <person name="Kuo D.-H."/>
            <person name="Larsson T."/>
            <person name="Lv J."/>
            <person name="Arendt D."/>
            <person name="Savage R."/>
            <person name="Osoegawa K."/>
            <person name="de Jong P."/>
            <person name="Lindberg D.R."/>
            <person name="Seaver E.C."/>
            <person name="Weisblat D.A."/>
            <person name="Putnam N.H."/>
            <person name="Grigoriev I.V."/>
            <person name="Rokhsar D.S."/>
        </authorList>
    </citation>
    <scope>NUCLEOTIDE SEQUENCE</scope>
    <source>
        <strain evidence="17">I ESC-2004</strain>
    </source>
</reference>
<evidence type="ECO:0000256" key="11">
    <source>
        <dbReference type="PROSITE-ProRule" id="PRU00042"/>
    </source>
</evidence>